<dbReference type="EMBL" id="JAVRRT010000010">
    <property type="protein sequence ID" value="KAK5168140.1"/>
    <property type="molecule type" value="Genomic_DNA"/>
</dbReference>
<reference evidence="1 2" key="1">
    <citation type="submission" date="2023-08" db="EMBL/GenBank/DDBJ databases">
        <title>Black Yeasts Isolated from many extreme environments.</title>
        <authorList>
            <person name="Coleine C."/>
            <person name="Stajich J.E."/>
            <person name="Selbmann L."/>
        </authorList>
    </citation>
    <scope>NUCLEOTIDE SEQUENCE [LARGE SCALE GENOMIC DNA]</scope>
    <source>
        <strain evidence="1 2">CCFEE 5935</strain>
    </source>
</reference>
<name>A0AAV9P5F2_9PEZI</name>
<evidence type="ECO:0000313" key="2">
    <source>
        <dbReference type="Proteomes" id="UP001337655"/>
    </source>
</evidence>
<evidence type="ECO:0008006" key="3">
    <source>
        <dbReference type="Google" id="ProtNLM"/>
    </source>
</evidence>
<dbReference type="RefSeq" id="XP_064657750.1">
    <property type="nucleotide sequence ID" value="XM_064803949.1"/>
</dbReference>
<sequence>MLWTLTTIVATDGATRLSNLCGVLLSKPTIVVYAFSHSFSLQDHNLDKVSEDSISHFGTADGVEVDGASIAFMRPYTEPPSLFWGAGPCETDLRASSDPRLERRCMYHGLELTAGGVLADAVMVWEAEIVLQSRVEAGLCLDPKKWSAEDFVEYYVGYTEAVQALGLVVRPLP</sequence>
<gene>
    <name evidence="1" type="ORF">LTR77_006708</name>
</gene>
<dbReference type="AlphaFoldDB" id="A0AAV9P5F2"/>
<organism evidence="1 2">
    <name type="scientific">Saxophila tyrrhenica</name>
    <dbReference type="NCBI Taxonomy" id="1690608"/>
    <lineage>
        <taxon>Eukaryota</taxon>
        <taxon>Fungi</taxon>
        <taxon>Dikarya</taxon>
        <taxon>Ascomycota</taxon>
        <taxon>Pezizomycotina</taxon>
        <taxon>Dothideomycetes</taxon>
        <taxon>Dothideomycetidae</taxon>
        <taxon>Mycosphaerellales</taxon>
        <taxon>Extremaceae</taxon>
        <taxon>Saxophila</taxon>
    </lineage>
</organism>
<accession>A0AAV9P5F2</accession>
<evidence type="ECO:0000313" key="1">
    <source>
        <dbReference type="EMBL" id="KAK5168140.1"/>
    </source>
</evidence>
<dbReference type="GeneID" id="89928048"/>
<keyword evidence="2" id="KW-1185">Reference proteome</keyword>
<protein>
    <recommendedName>
        <fullName evidence="3">Flavin reductase like domain-containing protein</fullName>
    </recommendedName>
</protein>
<proteinExistence type="predicted"/>
<comment type="caution">
    <text evidence="1">The sequence shown here is derived from an EMBL/GenBank/DDBJ whole genome shotgun (WGS) entry which is preliminary data.</text>
</comment>
<dbReference type="Proteomes" id="UP001337655">
    <property type="component" value="Unassembled WGS sequence"/>
</dbReference>